<sequence length="134" mass="15036">MMAVMMSYGGFKFNIDAAAYNELVRTWQWRWQSQSRIGQSDLLQFTGKAANKISLNGQIATLFREVGTRQIDKLARLGDEQKPHLLVSGLGDILGYWVMIDLSESNTKFVSGGLPRAQSFTVELAFYGNNLQNP</sequence>
<organism evidence="1 2">
    <name type="scientific">Photobacterium galatheae</name>
    <dbReference type="NCBI Taxonomy" id="1654360"/>
    <lineage>
        <taxon>Bacteria</taxon>
        <taxon>Pseudomonadati</taxon>
        <taxon>Pseudomonadota</taxon>
        <taxon>Gammaproteobacteria</taxon>
        <taxon>Vibrionales</taxon>
        <taxon>Vibrionaceae</taxon>
        <taxon>Photobacterium</taxon>
    </lineage>
</organism>
<accession>A0A066RZT5</accession>
<dbReference type="STRING" id="1654360.EA58_03900"/>
<evidence type="ECO:0000313" key="1">
    <source>
        <dbReference type="EMBL" id="KDM92908.1"/>
    </source>
</evidence>
<protein>
    <submittedName>
        <fullName evidence="1">p2 GpU family protein</fullName>
    </submittedName>
</protein>
<name>A0A066RZT5_9GAMM</name>
<dbReference type="Proteomes" id="UP000027192">
    <property type="component" value="Unassembled WGS sequence"/>
</dbReference>
<dbReference type="InterPro" id="IPR009734">
    <property type="entry name" value="Myoviridae_GpU"/>
</dbReference>
<dbReference type="AlphaFoldDB" id="A0A066RZT5"/>
<keyword evidence="2" id="KW-1185">Reference proteome</keyword>
<evidence type="ECO:0000313" key="2">
    <source>
        <dbReference type="Proteomes" id="UP000027192"/>
    </source>
</evidence>
<dbReference type="EMBL" id="JMIB01000005">
    <property type="protein sequence ID" value="KDM92908.1"/>
    <property type="molecule type" value="Genomic_DNA"/>
</dbReference>
<dbReference type="OrthoDB" id="1550902at2"/>
<comment type="caution">
    <text evidence="1">The sequence shown here is derived from an EMBL/GenBank/DDBJ whole genome shotgun (WGS) entry which is preliminary data.</text>
</comment>
<gene>
    <name evidence="1" type="ORF">EA58_03900</name>
</gene>
<reference evidence="1 2" key="1">
    <citation type="submission" date="2014-04" db="EMBL/GenBank/DDBJ databases">
        <title>Draft genome sequence of Photobacterium halotolerans S2753: a solonamide, ngercheumicin and holomycin producer.</title>
        <authorList>
            <person name="Machado H.R."/>
            <person name="Gram L."/>
        </authorList>
    </citation>
    <scope>NUCLEOTIDE SEQUENCE [LARGE SCALE GENOMIC DNA]</scope>
    <source>
        <strain evidence="1 2">S2753</strain>
    </source>
</reference>
<proteinExistence type="predicted"/>
<dbReference type="Pfam" id="PF06995">
    <property type="entry name" value="Phage_P2_GpU"/>
    <property type="match status" value="1"/>
</dbReference>